<dbReference type="AlphaFoldDB" id="A0A7R9D0Z4"/>
<name>A0A7R9D0Z4_TIMPO</name>
<organism evidence="1">
    <name type="scientific">Timema poppense</name>
    <name type="common">Walking stick</name>
    <dbReference type="NCBI Taxonomy" id="170557"/>
    <lineage>
        <taxon>Eukaryota</taxon>
        <taxon>Metazoa</taxon>
        <taxon>Ecdysozoa</taxon>
        <taxon>Arthropoda</taxon>
        <taxon>Hexapoda</taxon>
        <taxon>Insecta</taxon>
        <taxon>Pterygota</taxon>
        <taxon>Neoptera</taxon>
        <taxon>Polyneoptera</taxon>
        <taxon>Phasmatodea</taxon>
        <taxon>Timematodea</taxon>
        <taxon>Timematoidea</taxon>
        <taxon>Timematidae</taxon>
        <taxon>Timema</taxon>
    </lineage>
</organism>
<accession>A0A7R9D0Z4</accession>
<proteinExistence type="predicted"/>
<dbReference type="EMBL" id="OD002768">
    <property type="protein sequence ID" value="CAD7406094.1"/>
    <property type="molecule type" value="Genomic_DNA"/>
</dbReference>
<reference evidence="1" key="1">
    <citation type="submission" date="2020-11" db="EMBL/GenBank/DDBJ databases">
        <authorList>
            <person name="Tran Van P."/>
        </authorList>
    </citation>
    <scope>NUCLEOTIDE SEQUENCE</scope>
</reference>
<gene>
    <name evidence="1" type="ORF">TPSB3V08_LOCUS5278</name>
</gene>
<protein>
    <submittedName>
        <fullName evidence="1">Uncharacterized protein</fullName>
    </submittedName>
</protein>
<evidence type="ECO:0000313" key="1">
    <source>
        <dbReference type="EMBL" id="CAD7406094.1"/>
    </source>
</evidence>
<sequence length="467" mass="53113">MSACKTKKHPCIKLLSLYNSVSSQEGKISPEASVSAITASYYLFGLYALSTSYSNGLGIGKVELEEVNPHLRGRRVENHLGKTIPSSPDRDSNLDLPVLSSRAQHDKRVSQLRHRGGGSVHVFAWKESGKQFWKNQLGKFDQDSNTDLHVIGSLILHESDALDHVATEADIKEDEKKKAQLLHQVGEAVQNIWFSKNKSLDDEATCKECMEILNDTFCLQGVTPLNVISLGIWFKSSMHIDINFQLDKVHSHFETFIESDRCCRVEHYVYFGCKFQPVCLTQRQVRFCHISLDAHHFVYLEAKGSNTPSMVKTMRLASLTTSTAKRKLEWEGEGGVNLSPHILKPIPERMPQVRFLRSRARYQTRLRLNLNRRLIQRGFQVNVECLDNNNCQLLFNVEELRTLISCPSAAHHEGPIEQFENENTRVQDKRRPMTSQRPIPSFAYVAPKQEASGTKIQMEKARTLLVL</sequence>